<keyword evidence="2" id="KW-1185">Reference proteome</keyword>
<evidence type="ECO:0000313" key="1">
    <source>
        <dbReference type="EMBL" id="CAG8479221.1"/>
    </source>
</evidence>
<sequence>MPSWITIVQNEIRGRCNPTDNPKGINQFAMRSPTEETKWVVTKEAVIGRVVSIEQNIAQIAHWKEEANSGVLKRCDRCEINKNRNKKKKKGCITYTHKRNIAQIVVNKDKRLRMEYNELAQALPHRCNDEVEGEKVVNVQLYVDKISKGTKILLEKNSEHIHITNENWPSTQKALLSTIAILAVVMPNAAKINIKTDIKETKQIVRTLTKDAKVKYEDLYKHKLWAQYMGVRAICLAKRTKFEVNLRDKMEAMKDDVQRLMIEVDYQNWVLNLIAVQLNGINICHGVRRLIRHICNAKILTQFYGQNQIQELNAGHKVNWKLTYDYINWGCKPTTRHTSMTTSVLKAFKVKMLTRELLMLVVLYHRSKEKTIDPRCTRCHKALDDEVHWVWCTENEVKWSDIVEEALNEIERNTRSNLKTRRPI</sequence>
<reference evidence="1 2" key="1">
    <citation type="submission" date="2021-06" db="EMBL/GenBank/DDBJ databases">
        <authorList>
            <person name="Kallberg Y."/>
            <person name="Tangrot J."/>
            <person name="Rosling A."/>
        </authorList>
    </citation>
    <scope>NUCLEOTIDE SEQUENCE [LARGE SCALE GENOMIC DNA]</scope>
    <source>
        <strain evidence="1 2">120-4 pot B 10/14</strain>
    </source>
</reference>
<gene>
    <name evidence="1" type="ORF">GMARGA_LOCUS1155</name>
</gene>
<comment type="caution">
    <text evidence="1">The sequence shown here is derived from an EMBL/GenBank/DDBJ whole genome shotgun (WGS) entry which is preliminary data.</text>
</comment>
<name>A0ABM8VYJ5_GIGMA</name>
<evidence type="ECO:0000313" key="2">
    <source>
        <dbReference type="Proteomes" id="UP000789901"/>
    </source>
</evidence>
<proteinExistence type="predicted"/>
<protein>
    <submittedName>
        <fullName evidence="1">17286_t:CDS:1</fullName>
    </submittedName>
</protein>
<organism evidence="1 2">
    <name type="scientific">Gigaspora margarita</name>
    <dbReference type="NCBI Taxonomy" id="4874"/>
    <lineage>
        <taxon>Eukaryota</taxon>
        <taxon>Fungi</taxon>
        <taxon>Fungi incertae sedis</taxon>
        <taxon>Mucoromycota</taxon>
        <taxon>Glomeromycotina</taxon>
        <taxon>Glomeromycetes</taxon>
        <taxon>Diversisporales</taxon>
        <taxon>Gigasporaceae</taxon>
        <taxon>Gigaspora</taxon>
    </lineage>
</organism>
<dbReference type="Proteomes" id="UP000789901">
    <property type="component" value="Unassembled WGS sequence"/>
</dbReference>
<accession>A0ABM8VYJ5</accession>
<dbReference type="EMBL" id="CAJVQB010000275">
    <property type="protein sequence ID" value="CAG8479221.1"/>
    <property type="molecule type" value="Genomic_DNA"/>
</dbReference>